<dbReference type="InterPro" id="IPR003695">
    <property type="entry name" value="Ppx_GppA_N"/>
</dbReference>
<dbReference type="Pfam" id="PF04101">
    <property type="entry name" value="Glyco_tran_28_C"/>
    <property type="match status" value="1"/>
</dbReference>
<dbReference type="PANTHER" id="PTHR38134:SF2">
    <property type="entry name" value="GALACTOKINASE"/>
    <property type="match status" value="1"/>
</dbReference>
<evidence type="ECO:0000313" key="4">
    <source>
        <dbReference type="Proteomes" id="UP000002019"/>
    </source>
</evidence>
<dbReference type="Gene3D" id="3.40.50.2000">
    <property type="entry name" value="Glycogen Phosphorylase B"/>
    <property type="match status" value="1"/>
</dbReference>
<dbReference type="Gene3D" id="3.30.420.40">
    <property type="match status" value="1"/>
</dbReference>
<name>B0VHG2_CLOAI</name>
<dbReference type="EMBL" id="CU466930">
    <property type="protein sequence ID" value="CAO80777.1"/>
    <property type="molecule type" value="Genomic_DNA"/>
</dbReference>
<evidence type="ECO:0000313" key="3">
    <source>
        <dbReference type="EMBL" id="CAO80777.1"/>
    </source>
</evidence>
<dbReference type="SUPFAM" id="SSF53756">
    <property type="entry name" value="UDP-Glycosyltransferase/glycogen phosphorylase"/>
    <property type="match status" value="2"/>
</dbReference>
<dbReference type="STRING" id="459349.CLOAM0904"/>
<accession>B0VHG2</accession>
<evidence type="ECO:0000259" key="1">
    <source>
        <dbReference type="Pfam" id="PF02541"/>
    </source>
</evidence>
<dbReference type="PANTHER" id="PTHR38134">
    <property type="entry name" value="SLR1395 PROTEIN"/>
    <property type="match status" value="1"/>
</dbReference>
<dbReference type="OrthoDB" id="9776616at2"/>
<protein>
    <recommendedName>
        <fullName evidence="5">Ppx/GppA phosphatase domain-containing protein</fullName>
    </recommendedName>
</protein>
<dbReference type="AlphaFoldDB" id="B0VHG2"/>
<dbReference type="InterPro" id="IPR007235">
    <property type="entry name" value="Glyco_trans_28_C"/>
</dbReference>
<dbReference type="eggNOG" id="COG0248">
    <property type="taxonomic scope" value="Bacteria"/>
</dbReference>
<gene>
    <name evidence="3" type="ordered locus">CLOAM0904</name>
</gene>
<dbReference type="SUPFAM" id="SSF53067">
    <property type="entry name" value="Actin-like ATPase domain"/>
    <property type="match status" value="2"/>
</dbReference>
<sequence>MLKFALYVSNHGFGHSTRICALAEELIHYGVFCHIITTKPAFLFQDLNPHYFVLHKRAIDVGVKHSENLTVDIKRTINSLLELLSKRNEIMEREIEFLRREKIDCIIADIPFLVSDFAAYCHIPVFAVTNFEWHFIYSSILVEEENTEKENGIVTNYNNLELSGGAASPGYTNFSTPEVANSLKPVLNLIWSLYQRFDGCFRLPFSTDESMSAFKDYISCGLLGRKKDKYKDIRLQYNLPKETPILLVMFGGEGTMELNYEALCSAYQGIVISTQAGIKAKNHIQVSMDDDFPDFIYNADIILCKSGYSTLAEAVQAGKFIIYCPRPNYPEEKALIAGLKNYTNCLQIDTLQLSAGQWKAIFEDIKPRKIRTKTYKNCNTEIAGLVLKKYTQLQNRRLLSVFDLGSNNLNYVLFDLERRQIVHQTQLTTALGIAFKHNKISEKRLTSVKQIISKLLQLDSYLESEKVLLATGVMRFALNANLLTDWITDKYNIKCRIISSQEEIRYAYFSARQYKSGEEATLAIDIGGFSTEFINLDKEKKQQGNSLPFGLLTLLNDFNGDSDTADHFIRQKLNDLPYKSSYRLVGIGLTYTYLAGVIFRCSYNEREKLEGKTITKKQLQELSHSLEVRDEQRYLPFLLEESYLPILKLSIAFNISLLDRFETSEIIVCNSGIAVGYAYWYSSKQRSKAQK</sequence>
<dbReference type="KEGG" id="caci:CLOAM0904"/>
<dbReference type="GO" id="GO:0016758">
    <property type="term" value="F:hexosyltransferase activity"/>
    <property type="evidence" value="ECO:0007669"/>
    <property type="project" value="InterPro"/>
</dbReference>
<proteinExistence type="predicted"/>
<dbReference type="Gene3D" id="3.30.420.150">
    <property type="entry name" value="Exopolyphosphatase. Domain 2"/>
    <property type="match status" value="1"/>
</dbReference>
<feature type="domain" description="Ppx/GppA phosphatase N-terminal" evidence="1">
    <location>
        <begin position="421"/>
        <end position="674"/>
    </location>
</feature>
<evidence type="ECO:0000259" key="2">
    <source>
        <dbReference type="Pfam" id="PF04101"/>
    </source>
</evidence>
<reference evidence="3 4" key="1">
    <citation type="journal article" date="2008" name="J. Bacteriol.">
        <title>'Candidatus Cloacamonas acidaminovorans': genome sequence reconstruction provides a first glimpse of a new bacterial division.</title>
        <authorList>
            <person name="Pelletier E."/>
            <person name="Kreimeyer A."/>
            <person name="Bocs S."/>
            <person name="Rouy Z."/>
            <person name="Gyapay G."/>
            <person name="Chouari R."/>
            <person name="Riviere D."/>
            <person name="Ganesan A."/>
            <person name="Daegelen P."/>
            <person name="Sghir A."/>
            <person name="Cohen G.N."/>
            <person name="Medigue C."/>
            <person name="Weissenbach J."/>
            <person name="Le Paslier D."/>
        </authorList>
    </citation>
    <scope>NUCLEOTIDE SEQUENCE [LARGE SCALE GENOMIC DNA]</scope>
    <source>
        <strain evidence="4">Evry</strain>
    </source>
</reference>
<dbReference type="eggNOG" id="COG0707">
    <property type="taxonomic scope" value="Bacteria"/>
</dbReference>
<dbReference type="Proteomes" id="UP000002019">
    <property type="component" value="Chromosome"/>
</dbReference>
<dbReference type="InterPro" id="IPR043129">
    <property type="entry name" value="ATPase_NBD"/>
</dbReference>
<dbReference type="HOGENOM" id="CLU_398331_0_0_0"/>
<evidence type="ECO:0008006" key="5">
    <source>
        <dbReference type="Google" id="ProtNLM"/>
    </source>
</evidence>
<feature type="domain" description="Glycosyl transferase family 28 C-terminal" evidence="2">
    <location>
        <begin position="281"/>
        <end position="328"/>
    </location>
</feature>
<dbReference type="InterPro" id="IPR053205">
    <property type="entry name" value="GHMP_kinase_L-arabinokinase"/>
</dbReference>
<dbReference type="RefSeq" id="WP_015424635.1">
    <property type="nucleotide sequence ID" value="NC_020449.1"/>
</dbReference>
<organism evidence="3 4">
    <name type="scientific">Cloacimonas acidaminovorans (strain Evry)</name>
    <dbReference type="NCBI Taxonomy" id="459349"/>
    <lineage>
        <taxon>Bacteria</taxon>
        <taxon>Pseudomonadati</taxon>
        <taxon>Candidatus Cloacimonadota</taxon>
        <taxon>Candidatus Cloacimonadia</taxon>
        <taxon>Candidatus Cloacimonadales</taxon>
        <taxon>Candidatus Cloacimonadaceae</taxon>
        <taxon>Candidatus Cloacimonas</taxon>
    </lineage>
</organism>
<dbReference type="Pfam" id="PF02541">
    <property type="entry name" value="Ppx-GppA"/>
    <property type="match status" value="1"/>
</dbReference>
<keyword evidence="4" id="KW-1185">Reference proteome</keyword>